<evidence type="ECO:0000256" key="8">
    <source>
        <dbReference type="ARBA" id="ARBA00023180"/>
    </source>
</evidence>
<evidence type="ECO:0000313" key="12">
    <source>
        <dbReference type="Proteomes" id="UP001381693"/>
    </source>
</evidence>
<keyword evidence="8" id="KW-0325">Glycoprotein</keyword>
<dbReference type="InterPro" id="IPR001320">
    <property type="entry name" value="Iontro_rcpt_C"/>
</dbReference>
<evidence type="ECO:0000256" key="1">
    <source>
        <dbReference type="ARBA" id="ARBA00004651"/>
    </source>
</evidence>
<feature type="transmembrane region" description="Helical" evidence="9">
    <location>
        <begin position="162"/>
        <end position="181"/>
    </location>
</feature>
<feature type="domain" description="Ionotropic glutamate receptor C-terminal" evidence="10">
    <location>
        <begin position="129"/>
        <end position="234"/>
    </location>
</feature>
<dbReference type="Gene3D" id="1.10.287.70">
    <property type="match status" value="1"/>
</dbReference>
<keyword evidence="4 9" id="KW-0812">Transmembrane</keyword>
<evidence type="ECO:0000256" key="6">
    <source>
        <dbReference type="ARBA" id="ARBA00023136"/>
    </source>
</evidence>
<evidence type="ECO:0000256" key="2">
    <source>
        <dbReference type="ARBA" id="ARBA00008685"/>
    </source>
</evidence>
<keyword evidence="3" id="KW-1003">Cell membrane</keyword>
<dbReference type="GO" id="GO:0015276">
    <property type="term" value="F:ligand-gated monoatomic ion channel activity"/>
    <property type="evidence" value="ECO:0007669"/>
    <property type="project" value="InterPro"/>
</dbReference>
<evidence type="ECO:0000256" key="4">
    <source>
        <dbReference type="ARBA" id="ARBA00022692"/>
    </source>
</evidence>
<name>A0AAN8WTT4_HALRR</name>
<keyword evidence="7" id="KW-0675">Receptor</keyword>
<sequence length="329" mass="38153">MEGHHLRVVGRPNFPYNDYTKRREGSRVLLVEWLDSLDKRMYALFSQRLNFTPPLDDQWGIDLGNGTWSGIVGEIQRNTADISTICAPSPMRNTIFNHMRAYNVDPFAVVSLRPKLLSQYTLILRPFNNDVWMYIFLNILFWGSTYWILRQLNYYNTGDPKVTFHAALLFSWSVIMERTYCGSPLRTSGQVMLLTWLIACIVITTGYTSSLASHLTVQKRSLPVDTWDDILKQTNWEWAIFDELMSGSSYLYFKQSTDPNIVKLYKHLGTLPIKDGLKRVLKGSFTFIIQNSLINMIISSYYTDEYGRTPYYIGKYGQIITSDFGWGIR</sequence>
<dbReference type="PANTHER" id="PTHR42643:SF30">
    <property type="entry name" value="IONOTROPIC RECEPTOR 40A-RELATED"/>
    <property type="match status" value="1"/>
</dbReference>
<evidence type="ECO:0000256" key="7">
    <source>
        <dbReference type="ARBA" id="ARBA00023170"/>
    </source>
</evidence>
<dbReference type="SUPFAM" id="SSF53850">
    <property type="entry name" value="Periplasmic binding protein-like II"/>
    <property type="match status" value="1"/>
</dbReference>
<evidence type="ECO:0000256" key="3">
    <source>
        <dbReference type="ARBA" id="ARBA00022475"/>
    </source>
</evidence>
<feature type="transmembrane region" description="Helical" evidence="9">
    <location>
        <begin position="131"/>
        <end position="150"/>
    </location>
</feature>
<accession>A0AAN8WTT4</accession>
<evidence type="ECO:0000313" key="11">
    <source>
        <dbReference type="EMBL" id="KAK7068608.1"/>
    </source>
</evidence>
<evidence type="ECO:0000256" key="9">
    <source>
        <dbReference type="SAM" id="Phobius"/>
    </source>
</evidence>
<comment type="subcellular location">
    <subcellularLocation>
        <location evidence="1">Cell membrane</location>
        <topology evidence="1">Multi-pass membrane protein</topology>
    </subcellularLocation>
</comment>
<keyword evidence="12" id="KW-1185">Reference proteome</keyword>
<dbReference type="EMBL" id="JAXCGZ010017183">
    <property type="protein sequence ID" value="KAK7068608.1"/>
    <property type="molecule type" value="Genomic_DNA"/>
</dbReference>
<dbReference type="Pfam" id="PF00060">
    <property type="entry name" value="Lig_chan"/>
    <property type="match status" value="1"/>
</dbReference>
<reference evidence="11 12" key="1">
    <citation type="submission" date="2023-11" db="EMBL/GenBank/DDBJ databases">
        <title>Halocaridina rubra genome assembly.</title>
        <authorList>
            <person name="Smith C."/>
        </authorList>
    </citation>
    <scope>NUCLEOTIDE SEQUENCE [LARGE SCALE GENOMIC DNA]</scope>
    <source>
        <strain evidence="11">EP-1</strain>
        <tissue evidence="11">Whole</tissue>
    </source>
</reference>
<dbReference type="GO" id="GO:0050906">
    <property type="term" value="P:detection of stimulus involved in sensory perception"/>
    <property type="evidence" value="ECO:0007669"/>
    <property type="project" value="UniProtKB-ARBA"/>
</dbReference>
<dbReference type="GO" id="GO:0005886">
    <property type="term" value="C:plasma membrane"/>
    <property type="evidence" value="ECO:0007669"/>
    <property type="project" value="UniProtKB-SubCell"/>
</dbReference>
<evidence type="ECO:0000256" key="5">
    <source>
        <dbReference type="ARBA" id="ARBA00022989"/>
    </source>
</evidence>
<dbReference type="AlphaFoldDB" id="A0AAN8WTT4"/>
<protein>
    <recommendedName>
        <fullName evidence="10">Ionotropic glutamate receptor C-terminal domain-containing protein</fullName>
    </recommendedName>
</protein>
<dbReference type="Gene3D" id="3.40.190.10">
    <property type="entry name" value="Periplasmic binding protein-like II"/>
    <property type="match status" value="1"/>
</dbReference>
<feature type="transmembrane region" description="Helical" evidence="9">
    <location>
        <begin position="193"/>
        <end position="212"/>
    </location>
</feature>
<gene>
    <name evidence="11" type="ORF">SK128_005687</name>
</gene>
<keyword evidence="6 9" id="KW-0472">Membrane</keyword>
<dbReference type="Proteomes" id="UP001381693">
    <property type="component" value="Unassembled WGS sequence"/>
</dbReference>
<comment type="caution">
    <text evidence="11">The sequence shown here is derived from an EMBL/GenBank/DDBJ whole genome shotgun (WGS) entry which is preliminary data.</text>
</comment>
<dbReference type="PANTHER" id="PTHR42643">
    <property type="entry name" value="IONOTROPIC RECEPTOR 20A-RELATED"/>
    <property type="match status" value="1"/>
</dbReference>
<evidence type="ECO:0000259" key="10">
    <source>
        <dbReference type="Pfam" id="PF00060"/>
    </source>
</evidence>
<comment type="similarity">
    <text evidence="2">Belongs to the glutamate-gated ion channel (TC 1.A.10.1) family.</text>
</comment>
<organism evidence="11 12">
    <name type="scientific">Halocaridina rubra</name>
    <name type="common">Hawaiian red shrimp</name>
    <dbReference type="NCBI Taxonomy" id="373956"/>
    <lineage>
        <taxon>Eukaryota</taxon>
        <taxon>Metazoa</taxon>
        <taxon>Ecdysozoa</taxon>
        <taxon>Arthropoda</taxon>
        <taxon>Crustacea</taxon>
        <taxon>Multicrustacea</taxon>
        <taxon>Malacostraca</taxon>
        <taxon>Eumalacostraca</taxon>
        <taxon>Eucarida</taxon>
        <taxon>Decapoda</taxon>
        <taxon>Pleocyemata</taxon>
        <taxon>Caridea</taxon>
        <taxon>Atyoidea</taxon>
        <taxon>Atyidae</taxon>
        <taxon>Halocaridina</taxon>
    </lineage>
</organism>
<proteinExistence type="inferred from homology"/>
<keyword evidence="5 9" id="KW-1133">Transmembrane helix</keyword>
<dbReference type="InterPro" id="IPR052192">
    <property type="entry name" value="Insect_Ionotropic_Sensory_Rcpt"/>
</dbReference>